<evidence type="ECO:0008006" key="3">
    <source>
        <dbReference type="Google" id="ProtNLM"/>
    </source>
</evidence>
<keyword evidence="2" id="KW-1185">Reference proteome</keyword>
<dbReference type="Pfam" id="PF07920">
    <property type="entry name" value="DUF1684"/>
    <property type="match status" value="1"/>
</dbReference>
<reference evidence="1 2" key="1">
    <citation type="submission" date="2009-08" db="EMBL/GenBank/DDBJ databases">
        <title>The draft genome of Rhodobacter sp. SW2.</title>
        <authorList>
            <consortium name="US DOE Joint Genome Institute (JGI-PGF)"/>
            <person name="Lucas S."/>
            <person name="Copeland A."/>
            <person name="Lapidus A."/>
            <person name="Glavina del Rio T."/>
            <person name="Tice H."/>
            <person name="Bruce D."/>
            <person name="Goodwin L."/>
            <person name="Pitluck S."/>
            <person name="Larimer F."/>
            <person name="Land M.L."/>
            <person name="Hauser L."/>
            <person name="Emerson D."/>
        </authorList>
    </citation>
    <scope>NUCLEOTIDE SEQUENCE [LARGE SCALE GENOMIC DNA]</scope>
    <source>
        <strain evidence="1 2">SW2</strain>
    </source>
</reference>
<evidence type="ECO:0000313" key="2">
    <source>
        <dbReference type="Proteomes" id="UP000010121"/>
    </source>
</evidence>
<accession>C8RZY4</accession>
<protein>
    <recommendedName>
        <fullName evidence="3">DUF1684 domain-containing protein</fullName>
    </recommendedName>
</protein>
<dbReference type="PANTHER" id="PTHR41913:SF1">
    <property type="entry name" value="DUF1684 DOMAIN-CONTAINING PROTEIN"/>
    <property type="match status" value="1"/>
</dbReference>
<organism evidence="1 2">
    <name type="scientific">Rhodobacter ferrooxidans</name>
    <dbReference type="NCBI Taxonomy" id="371731"/>
    <lineage>
        <taxon>Bacteria</taxon>
        <taxon>Pseudomonadati</taxon>
        <taxon>Pseudomonadota</taxon>
        <taxon>Alphaproteobacteria</taxon>
        <taxon>Rhodobacterales</taxon>
        <taxon>Rhodobacter group</taxon>
        <taxon>Rhodobacter</taxon>
    </lineage>
</organism>
<proteinExistence type="predicted"/>
<dbReference type="OrthoDB" id="5493262at2"/>
<dbReference type="AlphaFoldDB" id="C8RZY4"/>
<dbReference type="Proteomes" id="UP000010121">
    <property type="component" value="Unassembled WGS sequence"/>
</dbReference>
<dbReference type="eggNOG" id="COG3358">
    <property type="taxonomic scope" value="Bacteria"/>
</dbReference>
<dbReference type="STRING" id="371731.Rsw2DRAFT_1362"/>
<evidence type="ECO:0000313" key="1">
    <source>
        <dbReference type="EMBL" id="EEW25593.1"/>
    </source>
</evidence>
<comment type="caution">
    <text evidence="1">The sequence shown here is derived from an EMBL/GenBank/DDBJ whole genome shotgun (WGS) entry which is preliminary data.</text>
</comment>
<dbReference type="EMBL" id="ACYY01000007">
    <property type="protein sequence ID" value="EEW25593.1"/>
    <property type="molecule type" value="Genomic_DNA"/>
</dbReference>
<name>C8RZY4_9RHOB</name>
<sequence>MIDPAYADTLADWRAARLADLAAEDGWLNLTDRLELTPGTHRVGSAADNDLVLTAGPAHLGVLVLDDDGRASLRTEGGAALPFQPQPETPARLRHAGLLLELHVVEGAPALRVRDIDAPYRRNFNDLRYFPTNPAWCIRAAWQAFDAPQALAIDMVNGVASSVTLTHRAVFQHDGQRIDLLPTHLKQGKPMFVFRDRTAGQETYAASRFLFGEDASDGQITLDFNKAFNPPCAFTDHAICPLPPQQNILPFRIEAGELLPQL</sequence>
<dbReference type="PANTHER" id="PTHR41913">
    <property type="entry name" value="DUF1684 DOMAIN-CONTAINING PROTEIN"/>
    <property type="match status" value="1"/>
</dbReference>
<dbReference type="InterPro" id="IPR012467">
    <property type="entry name" value="DUF1684"/>
</dbReference>
<gene>
    <name evidence="1" type="ORF">Rsw2DRAFT_1362</name>
</gene>